<dbReference type="InterPro" id="IPR036264">
    <property type="entry name" value="Bact_exopeptidase_dim_dom"/>
</dbReference>
<organism evidence="3 4">
    <name type="scientific">Immersiella caudata</name>
    <dbReference type="NCBI Taxonomy" id="314043"/>
    <lineage>
        <taxon>Eukaryota</taxon>
        <taxon>Fungi</taxon>
        <taxon>Dikarya</taxon>
        <taxon>Ascomycota</taxon>
        <taxon>Pezizomycotina</taxon>
        <taxon>Sordariomycetes</taxon>
        <taxon>Sordariomycetidae</taxon>
        <taxon>Sordariales</taxon>
        <taxon>Lasiosphaeriaceae</taxon>
        <taxon>Immersiella</taxon>
    </lineage>
</organism>
<protein>
    <recommendedName>
        <fullName evidence="2">Peptidase M20 domain-containing protein 2</fullName>
    </recommendedName>
</protein>
<dbReference type="Pfam" id="PF01546">
    <property type="entry name" value="Peptidase_M20"/>
    <property type="match status" value="1"/>
</dbReference>
<proteinExistence type="inferred from homology"/>
<dbReference type="EMBL" id="JAULSU010000005">
    <property type="protein sequence ID" value="KAK0617546.1"/>
    <property type="molecule type" value="Genomic_DNA"/>
</dbReference>
<comment type="caution">
    <text evidence="3">The sequence shown here is derived from an EMBL/GenBank/DDBJ whole genome shotgun (WGS) entry which is preliminary data.</text>
</comment>
<name>A0AA39WLD1_9PEZI</name>
<dbReference type="SUPFAM" id="SSF53187">
    <property type="entry name" value="Zn-dependent exopeptidases"/>
    <property type="match status" value="1"/>
</dbReference>
<sequence length="453" mass="48898">MATDSDYVIVSSAGDEARKNALGCGLASGERPAYLSDIESLIDNNARPLWTLNAFLHNTPELAYHEHQAHHALTEFIRCRDEGWDVMPSAHGIATAWIAVHDSQKPGPVVSFNAEMDALPGLGHACGHNLIATASLAAALATAQIMRQHHLPGKVLLFGTPGEEGYRGAKLLLLERGAYRGVDLSLISHPGILHNSARVRTTAFARVEVSYHGKAAHVAKNPWEGINALDALVVSYTAVSALRARVMEGDTIGVAITNGGGAASNVIHEFASMVCMVHSRTAARLETLLGQVEGCLRAGGQATGARLELKVTRGYKDHVPNVVLARSYERCWRVMGDMPDPQIPSECAVEEMVTYVPSSTDQGDLSHVMPSLNASFAIPPGPEGGGPHTKDFEKASGTREAFERALRVGKALAGVAVDVLTTDGLLEEVKREWRRDMEERGRDVMPEKNVYWR</sequence>
<dbReference type="AlphaFoldDB" id="A0AA39WLD1"/>
<accession>A0AA39WLD1</accession>
<dbReference type="Gene3D" id="3.30.70.360">
    <property type="match status" value="1"/>
</dbReference>
<dbReference type="PANTHER" id="PTHR30575:SF4">
    <property type="entry name" value="PEPTIDASE M20 DOMAIN-CONTAINING PROTEIN 2"/>
    <property type="match status" value="1"/>
</dbReference>
<dbReference type="PANTHER" id="PTHR30575">
    <property type="entry name" value="PEPTIDASE M20"/>
    <property type="match status" value="1"/>
</dbReference>
<dbReference type="PIRSF" id="PIRSF037226">
    <property type="entry name" value="Amidohydrolase_ACY1L2_prd"/>
    <property type="match status" value="1"/>
</dbReference>
<evidence type="ECO:0000256" key="1">
    <source>
        <dbReference type="ARBA" id="ARBA00006247"/>
    </source>
</evidence>
<reference evidence="3" key="1">
    <citation type="submission" date="2023-06" db="EMBL/GenBank/DDBJ databases">
        <title>Genome-scale phylogeny and comparative genomics of the fungal order Sordariales.</title>
        <authorList>
            <consortium name="Lawrence Berkeley National Laboratory"/>
            <person name="Hensen N."/>
            <person name="Bonometti L."/>
            <person name="Westerberg I."/>
            <person name="Brannstrom I.O."/>
            <person name="Guillou S."/>
            <person name="Cros-Aarteil S."/>
            <person name="Calhoun S."/>
            <person name="Haridas S."/>
            <person name="Kuo A."/>
            <person name="Mondo S."/>
            <person name="Pangilinan J."/>
            <person name="Riley R."/>
            <person name="Labutti K."/>
            <person name="Andreopoulos B."/>
            <person name="Lipzen A."/>
            <person name="Chen C."/>
            <person name="Yanf M."/>
            <person name="Daum C."/>
            <person name="Ng V."/>
            <person name="Clum A."/>
            <person name="Steindorff A."/>
            <person name="Ohm R."/>
            <person name="Martin F."/>
            <person name="Silar P."/>
            <person name="Natvig D."/>
            <person name="Lalanne C."/>
            <person name="Gautier V."/>
            <person name="Ament-Velasquez S.L."/>
            <person name="Kruys A."/>
            <person name="Hutchinson M.I."/>
            <person name="Powell A.J."/>
            <person name="Barry K."/>
            <person name="Miller A.N."/>
            <person name="Grigoriev I.V."/>
            <person name="Debuchy R."/>
            <person name="Gladieux P."/>
            <person name="Thoren M.H."/>
            <person name="Johannesson H."/>
        </authorList>
    </citation>
    <scope>NUCLEOTIDE SEQUENCE</scope>
    <source>
        <strain evidence="3">CBS 606.72</strain>
    </source>
</reference>
<dbReference type="Gene3D" id="3.40.630.10">
    <property type="entry name" value="Zn peptidases"/>
    <property type="match status" value="1"/>
</dbReference>
<dbReference type="InterPro" id="IPR052030">
    <property type="entry name" value="Peptidase_M20/M20A_hydrolases"/>
</dbReference>
<dbReference type="InterPro" id="IPR017144">
    <property type="entry name" value="Xaa-Arg_dipeptidase"/>
</dbReference>
<gene>
    <name evidence="3" type="ORF">B0T14DRAFT_525415</name>
</gene>
<evidence type="ECO:0000313" key="3">
    <source>
        <dbReference type="EMBL" id="KAK0617546.1"/>
    </source>
</evidence>
<dbReference type="InterPro" id="IPR002933">
    <property type="entry name" value="Peptidase_M20"/>
</dbReference>
<dbReference type="CDD" id="cd03887">
    <property type="entry name" value="M20_Acy1L2"/>
    <property type="match status" value="1"/>
</dbReference>
<keyword evidence="4" id="KW-1185">Reference proteome</keyword>
<evidence type="ECO:0000256" key="2">
    <source>
        <dbReference type="PIRNR" id="PIRNR037226"/>
    </source>
</evidence>
<comment type="similarity">
    <text evidence="1 2">Belongs to the peptidase M20A family.</text>
</comment>
<dbReference type="SUPFAM" id="SSF55031">
    <property type="entry name" value="Bacterial exopeptidase dimerisation domain"/>
    <property type="match status" value="1"/>
</dbReference>
<dbReference type="GO" id="GO:0016805">
    <property type="term" value="F:dipeptidase activity"/>
    <property type="evidence" value="ECO:0007669"/>
    <property type="project" value="InterPro"/>
</dbReference>
<dbReference type="Proteomes" id="UP001175000">
    <property type="component" value="Unassembled WGS sequence"/>
</dbReference>
<evidence type="ECO:0000313" key="4">
    <source>
        <dbReference type="Proteomes" id="UP001175000"/>
    </source>
</evidence>